<dbReference type="OrthoDB" id="5946233at2759"/>
<name>M5FNJ6_DACPD</name>
<dbReference type="OMA" id="YLERAHF"/>
<feature type="non-terminal residue" evidence="1">
    <location>
        <position position="1"/>
    </location>
</feature>
<protein>
    <submittedName>
        <fullName evidence="1">Uncharacterized protein</fullName>
    </submittedName>
</protein>
<dbReference type="RefSeq" id="XP_040624458.1">
    <property type="nucleotide sequence ID" value="XM_040774478.1"/>
</dbReference>
<dbReference type="STRING" id="1858805.M5FNJ6"/>
<gene>
    <name evidence="1" type="ORF">DACRYDRAFT_40353</name>
</gene>
<evidence type="ECO:0000313" key="1">
    <source>
        <dbReference type="EMBL" id="EJT97560.1"/>
    </source>
</evidence>
<dbReference type="PANTHER" id="PTHR46177">
    <property type="entry name" value="INTEGRASE CATALYTIC DOMAIN-CONTAINING PROTEIN"/>
    <property type="match status" value="1"/>
</dbReference>
<dbReference type="PANTHER" id="PTHR46177:SF1">
    <property type="entry name" value="INTEGRASE CATALYTIC DOMAIN-CONTAINING PROTEIN"/>
    <property type="match status" value="1"/>
</dbReference>
<accession>M5FNJ6</accession>
<dbReference type="AlphaFoldDB" id="M5FNJ6"/>
<proteinExistence type="predicted"/>
<dbReference type="GeneID" id="63689540"/>
<reference evidence="1 2" key="1">
    <citation type="journal article" date="2012" name="Science">
        <title>The Paleozoic origin of enzymatic lignin decomposition reconstructed from 31 fungal genomes.</title>
        <authorList>
            <person name="Floudas D."/>
            <person name="Binder M."/>
            <person name="Riley R."/>
            <person name="Barry K."/>
            <person name="Blanchette R.A."/>
            <person name="Henrissat B."/>
            <person name="Martinez A.T."/>
            <person name="Otillar R."/>
            <person name="Spatafora J.W."/>
            <person name="Yadav J.S."/>
            <person name="Aerts A."/>
            <person name="Benoit I."/>
            <person name="Boyd A."/>
            <person name="Carlson A."/>
            <person name="Copeland A."/>
            <person name="Coutinho P.M."/>
            <person name="de Vries R.P."/>
            <person name="Ferreira P."/>
            <person name="Findley K."/>
            <person name="Foster B."/>
            <person name="Gaskell J."/>
            <person name="Glotzer D."/>
            <person name="Gorecki P."/>
            <person name="Heitman J."/>
            <person name="Hesse C."/>
            <person name="Hori C."/>
            <person name="Igarashi K."/>
            <person name="Jurgens J.A."/>
            <person name="Kallen N."/>
            <person name="Kersten P."/>
            <person name="Kohler A."/>
            <person name="Kuees U."/>
            <person name="Kumar T.K.A."/>
            <person name="Kuo A."/>
            <person name="LaButti K."/>
            <person name="Larrondo L.F."/>
            <person name="Lindquist E."/>
            <person name="Ling A."/>
            <person name="Lombard V."/>
            <person name="Lucas S."/>
            <person name="Lundell T."/>
            <person name="Martin R."/>
            <person name="McLaughlin D.J."/>
            <person name="Morgenstern I."/>
            <person name="Morin E."/>
            <person name="Murat C."/>
            <person name="Nagy L.G."/>
            <person name="Nolan M."/>
            <person name="Ohm R.A."/>
            <person name="Patyshakuliyeva A."/>
            <person name="Rokas A."/>
            <person name="Ruiz-Duenas F.J."/>
            <person name="Sabat G."/>
            <person name="Salamov A."/>
            <person name="Samejima M."/>
            <person name="Schmutz J."/>
            <person name="Slot J.C."/>
            <person name="St John F."/>
            <person name="Stenlid J."/>
            <person name="Sun H."/>
            <person name="Sun S."/>
            <person name="Syed K."/>
            <person name="Tsang A."/>
            <person name="Wiebenga A."/>
            <person name="Young D."/>
            <person name="Pisabarro A."/>
            <person name="Eastwood D.C."/>
            <person name="Martin F."/>
            <person name="Cullen D."/>
            <person name="Grigoriev I.V."/>
            <person name="Hibbett D.S."/>
        </authorList>
    </citation>
    <scope>NUCLEOTIDE SEQUENCE [LARGE SCALE GENOMIC DNA]</scope>
    <source>
        <strain evidence="1 2">DJM-731 SS1</strain>
    </source>
</reference>
<dbReference type="EMBL" id="JH795876">
    <property type="protein sequence ID" value="EJT97560.1"/>
    <property type="molecule type" value="Genomic_DNA"/>
</dbReference>
<keyword evidence="2" id="KW-1185">Reference proteome</keyword>
<feature type="non-terminal residue" evidence="1">
    <location>
        <position position="246"/>
    </location>
</feature>
<dbReference type="Proteomes" id="UP000030653">
    <property type="component" value="Unassembled WGS sequence"/>
</dbReference>
<organism evidence="1 2">
    <name type="scientific">Dacryopinax primogenitus (strain DJM 731)</name>
    <name type="common">Brown rot fungus</name>
    <dbReference type="NCBI Taxonomy" id="1858805"/>
    <lineage>
        <taxon>Eukaryota</taxon>
        <taxon>Fungi</taxon>
        <taxon>Dikarya</taxon>
        <taxon>Basidiomycota</taxon>
        <taxon>Agaricomycotina</taxon>
        <taxon>Dacrymycetes</taxon>
        <taxon>Dacrymycetales</taxon>
        <taxon>Dacrymycetaceae</taxon>
        <taxon>Dacryopinax</taxon>
    </lineage>
</organism>
<sequence length="246" mass="28939">DQNDKWQCFRLYLHLGMEPFSGSILWLKVWWTNSNPRLIFSYYLERAHFHGGIPLLTQSNPGSENNGIANGHTFLWQQLNLTLIGKLQHRWKCGHSNMKPKIKWSQLCHEFTQGYENLFDAGVHLMMGSNAFHWLAIPWIQRKVDKYVEMHNTSKPHKDKRKLLPQGIPQDIFYHPEWYDNAYSFKVVVTPEDLSLAETKYAPASHPVFELVPEHFHVEMDRLYQALGAPEVTMGNFWTIYQELLE</sequence>
<evidence type="ECO:0000313" key="2">
    <source>
        <dbReference type="Proteomes" id="UP000030653"/>
    </source>
</evidence>
<dbReference type="HOGENOM" id="CLU_038374_0_1_1"/>